<evidence type="ECO:0000313" key="1">
    <source>
        <dbReference type="EMBL" id="AKS41235.1"/>
    </source>
</evidence>
<reference evidence="1 2" key="1">
    <citation type="submission" date="2015-07" db="EMBL/GenBank/DDBJ databases">
        <authorList>
            <person name="Noorani M."/>
        </authorList>
    </citation>
    <scope>NUCLEOTIDE SEQUENCE [LARGE SCALE GENOMIC DNA]</scope>
    <source>
        <strain evidence="1 2">KCTC 42284</strain>
    </source>
</reference>
<protein>
    <submittedName>
        <fullName evidence="1">Uncharacterized protein</fullName>
    </submittedName>
</protein>
<evidence type="ECO:0000313" key="2">
    <source>
        <dbReference type="Proteomes" id="UP000066624"/>
    </source>
</evidence>
<dbReference type="RefSeq" id="WP_049724886.1">
    <property type="nucleotide sequence ID" value="NZ_CP012154.1"/>
</dbReference>
<dbReference type="EMBL" id="CP012154">
    <property type="protein sequence ID" value="AKS41235.1"/>
    <property type="molecule type" value="Genomic_DNA"/>
</dbReference>
<dbReference type="STRING" id="1579979.WM2015_854"/>
<dbReference type="KEGG" id="wma:WM2015_854"/>
<accession>A0A0K0XU96</accession>
<dbReference type="AlphaFoldDB" id="A0A0K0XU96"/>
<name>A0A0K0XU96_9GAMM</name>
<sequence length="240" mass="25639">MMMPGLVLFALITANGNVPVCAADLHNDHFTEHAFQGTGQWSWNASGDLTIVLNADTGARETTIHRFAPVDPSAAENLFPTTGGQASELTIDEWRGHFFRDIEVTVQDSPERKIHFRIDTLPCMPESTIRDTGAAEAHRLRATSVTRLRGNDTDLQRALAPASQPLLRPISELSIEEKACPSGGPGAAACSVDFGSFGPQAVQESGALCLQPAYACCGNEASPMAFCVADQTSNGARQAR</sequence>
<proteinExistence type="predicted"/>
<keyword evidence="2" id="KW-1185">Reference proteome</keyword>
<organism evidence="1 2">
    <name type="scientific">Wenzhouxiangella marina</name>
    <dbReference type="NCBI Taxonomy" id="1579979"/>
    <lineage>
        <taxon>Bacteria</taxon>
        <taxon>Pseudomonadati</taxon>
        <taxon>Pseudomonadota</taxon>
        <taxon>Gammaproteobacteria</taxon>
        <taxon>Chromatiales</taxon>
        <taxon>Wenzhouxiangellaceae</taxon>
        <taxon>Wenzhouxiangella</taxon>
    </lineage>
</organism>
<gene>
    <name evidence="1" type="ORF">WM2015_854</name>
</gene>
<dbReference type="Proteomes" id="UP000066624">
    <property type="component" value="Chromosome"/>
</dbReference>